<evidence type="ECO:0000313" key="2">
    <source>
        <dbReference type="EMBL" id="OGY25016.1"/>
    </source>
</evidence>
<evidence type="ECO:0000256" key="1">
    <source>
        <dbReference type="SAM" id="Phobius"/>
    </source>
</evidence>
<sequence length="101" mass="11283">MKDKLYQFLTSITGVSTLTGTALLATKRYNLATAVFAALALGSVGVLWERYSRKAGSALDLKVFLKKERIDKEEMGFLLTHLPYSFLAGLSYYLANKKNNR</sequence>
<keyword evidence="1" id="KW-0472">Membrane</keyword>
<gene>
    <name evidence="2" type="ORF">A2Y57_02505</name>
</gene>
<dbReference type="AlphaFoldDB" id="A0A1G1WBE1"/>
<reference evidence="2 3" key="1">
    <citation type="journal article" date="2016" name="Nat. Commun.">
        <title>Thousands of microbial genomes shed light on interconnected biogeochemical processes in an aquifer system.</title>
        <authorList>
            <person name="Anantharaman K."/>
            <person name="Brown C.T."/>
            <person name="Hug L.A."/>
            <person name="Sharon I."/>
            <person name="Castelle C.J."/>
            <person name="Probst A.J."/>
            <person name="Thomas B.C."/>
            <person name="Singh A."/>
            <person name="Wilkins M.J."/>
            <person name="Karaoz U."/>
            <person name="Brodie E.L."/>
            <person name="Williams K.H."/>
            <person name="Hubbard S.S."/>
            <person name="Banfield J.F."/>
        </authorList>
    </citation>
    <scope>NUCLEOTIDE SEQUENCE [LARGE SCALE GENOMIC DNA]</scope>
</reference>
<proteinExistence type="predicted"/>
<keyword evidence="1" id="KW-0812">Transmembrane</keyword>
<accession>A0A1G1WBE1</accession>
<keyword evidence="1" id="KW-1133">Transmembrane helix</keyword>
<evidence type="ECO:0000313" key="3">
    <source>
        <dbReference type="Proteomes" id="UP000177103"/>
    </source>
</evidence>
<feature type="transmembrane region" description="Helical" evidence="1">
    <location>
        <begin position="5"/>
        <end position="25"/>
    </location>
</feature>
<organism evidence="2 3">
    <name type="scientific">Candidatus Woykebacteria bacterium RBG_13_40_7b</name>
    <dbReference type="NCBI Taxonomy" id="1802594"/>
    <lineage>
        <taxon>Bacteria</taxon>
        <taxon>Candidatus Woykeibacteriota</taxon>
    </lineage>
</organism>
<dbReference type="EMBL" id="MHCQ01000004">
    <property type="protein sequence ID" value="OGY25016.1"/>
    <property type="molecule type" value="Genomic_DNA"/>
</dbReference>
<name>A0A1G1WBE1_9BACT</name>
<protein>
    <submittedName>
        <fullName evidence="2">Uncharacterized protein</fullName>
    </submittedName>
</protein>
<feature type="transmembrane region" description="Helical" evidence="1">
    <location>
        <begin position="75"/>
        <end position="95"/>
    </location>
</feature>
<feature type="transmembrane region" description="Helical" evidence="1">
    <location>
        <begin position="31"/>
        <end position="48"/>
    </location>
</feature>
<comment type="caution">
    <text evidence="2">The sequence shown here is derived from an EMBL/GenBank/DDBJ whole genome shotgun (WGS) entry which is preliminary data.</text>
</comment>
<dbReference type="Proteomes" id="UP000177103">
    <property type="component" value="Unassembled WGS sequence"/>
</dbReference>